<reference evidence="1 2" key="1">
    <citation type="submission" date="2017-11" db="EMBL/GenBank/DDBJ databases">
        <title>Comparitive Functional Genomics of Dry Heat Resistant strains isolated from the Viking Spacecraft.</title>
        <authorList>
            <person name="Seuylemezian A."/>
            <person name="Cooper K."/>
            <person name="Vaishampayan P."/>
        </authorList>
    </citation>
    <scope>NUCLEOTIDE SEQUENCE [LARGE SCALE GENOMIC DNA]</scope>
    <source>
        <strain evidence="1 2">V32-6</strain>
    </source>
</reference>
<dbReference type="EMBL" id="PGVE01000017">
    <property type="protein sequence ID" value="PLS08593.1"/>
    <property type="molecule type" value="Genomic_DNA"/>
</dbReference>
<dbReference type="Gene3D" id="1.20.1260.10">
    <property type="match status" value="2"/>
</dbReference>
<comment type="caution">
    <text evidence="1">The sequence shown here is derived from an EMBL/GenBank/DDBJ whole genome shotgun (WGS) entry which is preliminary data.</text>
</comment>
<dbReference type="OrthoDB" id="1675670at2"/>
<dbReference type="AlphaFoldDB" id="A0A2N5HSV6"/>
<dbReference type="InterPro" id="IPR012347">
    <property type="entry name" value="Ferritin-like"/>
</dbReference>
<dbReference type="Pfam" id="PF11553">
    <property type="entry name" value="DUF3231"/>
    <property type="match status" value="2"/>
</dbReference>
<accession>A0A2N5HSV6</accession>
<dbReference type="Proteomes" id="UP000234950">
    <property type="component" value="Unassembled WGS sequence"/>
</dbReference>
<gene>
    <name evidence="1" type="ORF">CVD27_04125</name>
</gene>
<evidence type="ECO:0000313" key="2">
    <source>
        <dbReference type="Proteomes" id="UP000234950"/>
    </source>
</evidence>
<name>A0A2N5HSV6_9BACI</name>
<sequence length="324" mass="37201">MKNKLSVSDLANLWKVYMIENLLIPIKIPMIQTCKDEEIKSALSLGLEISIKYVQKIAEFYEEVQHPIPKGFAVQDHVNQQAPALFTDNYYLYYINEMSKLGFRTLPQAIEQTENKELLKIWYEAFEDYKNLYNKSTEILKNKNLFPQPPELPIPKKIEFIKHNNYLGNWAGIKRPLNAEEILRVHGTAYRNEISKTLLIGLSKVTKDQEIKKFLERGIKNANKIIGDMHQVLINENLEPPLPLHNEVMDSTISPYSEKLILVHVAQMGSGAIGIYGSDLAAVFRKDLAFKFIKIIGEAILYGEDGMDLLIKRGWIESPPKNEI</sequence>
<protein>
    <recommendedName>
        <fullName evidence="3">DUF3231 domain-containing protein</fullName>
    </recommendedName>
</protein>
<dbReference type="InterPro" id="IPR021617">
    <property type="entry name" value="DUF3231"/>
</dbReference>
<evidence type="ECO:0000313" key="1">
    <source>
        <dbReference type="EMBL" id="PLS08593.1"/>
    </source>
</evidence>
<proteinExistence type="predicted"/>
<evidence type="ECO:0008006" key="3">
    <source>
        <dbReference type="Google" id="ProtNLM"/>
    </source>
</evidence>
<keyword evidence="2" id="KW-1185">Reference proteome</keyword>
<organism evidence="1 2">
    <name type="scientific">Neobacillus cucumis</name>
    <dbReference type="NCBI Taxonomy" id="1740721"/>
    <lineage>
        <taxon>Bacteria</taxon>
        <taxon>Bacillati</taxon>
        <taxon>Bacillota</taxon>
        <taxon>Bacilli</taxon>
        <taxon>Bacillales</taxon>
        <taxon>Bacillaceae</taxon>
        <taxon>Neobacillus</taxon>
    </lineage>
</organism>
<dbReference type="RefSeq" id="WP_101646610.1">
    <property type="nucleotide sequence ID" value="NZ_PGVE01000017.1"/>
</dbReference>